<gene>
    <name evidence="1" type="ORF">PoB_002171600</name>
</gene>
<sequence length="125" mass="14425">MSLDIPVIVNLHKNLNISKGVIRRRDLRSCSEEEMVEELSDITHARGIKVRRDEDKIQTVTVVLAFDSPKPPSRIRQGYLMSNRTSRLQCHRYSHGKDKCEKPAAFCVRCGKGDHVKRDWLIRIA</sequence>
<dbReference type="GO" id="GO:0003964">
    <property type="term" value="F:RNA-directed DNA polymerase activity"/>
    <property type="evidence" value="ECO:0007669"/>
    <property type="project" value="UniProtKB-KW"/>
</dbReference>
<evidence type="ECO:0000313" key="1">
    <source>
        <dbReference type="EMBL" id="GFN95210.1"/>
    </source>
</evidence>
<reference evidence="1 2" key="1">
    <citation type="journal article" date="2021" name="Elife">
        <title>Chloroplast acquisition without the gene transfer in kleptoplastic sea slugs, Plakobranchus ocellatus.</title>
        <authorList>
            <person name="Maeda T."/>
            <person name="Takahashi S."/>
            <person name="Yoshida T."/>
            <person name="Shimamura S."/>
            <person name="Takaki Y."/>
            <person name="Nagai Y."/>
            <person name="Toyoda A."/>
            <person name="Suzuki Y."/>
            <person name="Arimoto A."/>
            <person name="Ishii H."/>
            <person name="Satoh N."/>
            <person name="Nishiyama T."/>
            <person name="Hasebe M."/>
            <person name="Maruyama T."/>
            <person name="Minagawa J."/>
            <person name="Obokata J."/>
            <person name="Shigenobu S."/>
        </authorList>
    </citation>
    <scope>NUCLEOTIDE SEQUENCE [LARGE SCALE GENOMIC DNA]</scope>
</reference>
<keyword evidence="2" id="KW-1185">Reference proteome</keyword>
<dbReference type="AlphaFoldDB" id="A0AAV3Z7C4"/>
<organism evidence="1 2">
    <name type="scientific">Plakobranchus ocellatus</name>
    <dbReference type="NCBI Taxonomy" id="259542"/>
    <lineage>
        <taxon>Eukaryota</taxon>
        <taxon>Metazoa</taxon>
        <taxon>Spiralia</taxon>
        <taxon>Lophotrochozoa</taxon>
        <taxon>Mollusca</taxon>
        <taxon>Gastropoda</taxon>
        <taxon>Heterobranchia</taxon>
        <taxon>Euthyneura</taxon>
        <taxon>Panpulmonata</taxon>
        <taxon>Sacoglossa</taxon>
        <taxon>Placobranchoidea</taxon>
        <taxon>Plakobranchidae</taxon>
        <taxon>Plakobranchus</taxon>
    </lineage>
</organism>
<keyword evidence="1" id="KW-0808">Transferase</keyword>
<evidence type="ECO:0000313" key="2">
    <source>
        <dbReference type="Proteomes" id="UP000735302"/>
    </source>
</evidence>
<protein>
    <submittedName>
        <fullName evidence="1">RNA-directed DNA polymerase from mobile element jockey</fullName>
    </submittedName>
</protein>
<name>A0AAV3Z7C4_9GAST</name>
<keyword evidence="1" id="KW-0548">Nucleotidyltransferase</keyword>
<dbReference type="Proteomes" id="UP000735302">
    <property type="component" value="Unassembled WGS sequence"/>
</dbReference>
<accession>A0AAV3Z7C4</accession>
<dbReference type="EMBL" id="BLXT01002484">
    <property type="protein sequence ID" value="GFN95210.1"/>
    <property type="molecule type" value="Genomic_DNA"/>
</dbReference>
<keyword evidence="1" id="KW-0695">RNA-directed DNA polymerase</keyword>
<proteinExistence type="predicted"/>
<comment type="caution">
    <text evidence="1">The sequence shown here is derived from an EMBL/GenBank/DDBJ whole genome shotgun (WGS) entry which is preliminary data.</text>
</comment>